<name>A0A812CY45_ACAPH</name>
<proteinExistence type="predicted"/>
<comment type="caution">
    <text evidence="2">The sequence shown here is derived from an EMBL/GenBank/DDBJ whole genome shotgun (WGS) entry which is preliminary data.</text>
</comment>
<keyword evidence="1" id="KW-0472">Membrane</keyword>
<gene>
    <name evidence="2" type="ORF">SPHA_45907</name>
</gene>
<protein>
    <submittedName>
        <fullName evidence="2">Uncharacterized protein</fullName>
    </submittedName>
</protein>
<feature type="transmembrane region" description="Helical" evidence="1">
    <location>
        <begin position="12"/>
        <end position="30"/>
    </location>
</feature>
<evidence type="ECO:0000313" key="3">
    <source>
        <dbReference type="Proteomes" id="UP000597762"/>
    </source>
</evidence>
<dbReference type="AlphaFoldDB" id="A0A812CY45"/>
<keyword evidence="3" id="KW-1185">Reference proteome</keyword>
<keyword evidence="1" id="KW-0812">Transmembrane</keyword>
<keyword evidence="1" id="KW-1133">Transmembrane helix</keyword>
<evidence type="ECO:0000256" key="1">
    <source>
        <dbReference type="SAM" id="Phobius"/>
    </source>
</evidence>
<accession>A0A812CY45</accession>
<organism evidence="2 3">
    <name type="scientific">Acanthosepion pharaonis</name>
    <name type="common">Pharaoh cuttlefish</name>
    <name type="synonym">Sepia pharaonis</name>
    <dbReference type="NCBI Taxonomy" id="158019"/>
    <lineage>
        <taxon>Eukaryota</taxon>
        <taxon>Metazoa</taxon>
        <taxon>Spiralia</taxon>
        <taxon>Lophotrochozoa</taxon>
        <taxon>Mollusca</taxon>
        <taxon>Cephalopoda</taxon>
        <taxon>Coleoidea</taxon>
        <taxon>Decapodiformes</taxon>
        <taxon>Sepiida</taxon>
        <taxon>Sepiina</taxon>
        <taxon>Sepiidae</taxon>
        <taxon>Acanthosepion</taxon>
    </lineage>
</organism>
<reference evidence="2" key="1">
    <citation type="submission" date="2021-01" db="EMBL/GenBank/DDBJ databases">
        <authorList>
            <person name="Li R."/>
            <person name="Bekaert M."/>
        </authorList>
    </citation>
    <scope>NUCLEOTIDE SEQUENCE</scope>
    <source>
        <strain evidence="2">Farmed</strain>
    </source>
</reference>
<evidence type="ECO:0000313" key="2">
    <source>
        <dbReference type="EMBL" id="CAE1286291.1"/>
    </source>
</evidence>
<dbReference type="Proteomes" id="UP000597762">
    <property type="component" value="Unassembled WGS sequence"/>
</dbReference>
<sequence>MGDGCRHRSPPGYFYILLLPSPTIAFQWTWATPSTSLMSRLCLLPFSRCRQPLLVPRSLFCDCHLHHSSFQGSKVFLSIFFSLLCKQGSLVGDQTPFFLHLFSSRPPGNYAFLLRPLEGENFLKHVLQTPLMDFFSNFLFWGFFKGTFSEGETCPHQLCYLCILHLWANAACLFSRERETTSCL</sequence>
<dbReference type="EMBL" id="CAHIKZ030002400">
    <property type="protein sequence ID" value="CAE1286291.1"/>
    <property type="molecule type" value="Genomic_DNA"/>
</dbReference>